<name>A0A504JAM1_9FLAO</name>
<dbReference type="RefSeq" id="WP_140592635.1">
    <property type="nucleotide sequence ID" value="NZ_VFWZ01000002.1"/>
</dbReference>
<dbReference type="InterPro" id="IPR054246">
    <property type="entry name" value="DUF6973"/>
</dbReference>
<evidence type="ECO:0000313" key="2">
    <source>
        <dbReference type="EMBL" id="TPN87996.1"/>
    </source>
</evidence>
<dbReference type="Proteomes" id="UP000315540">
    <property type="component" value="Unassembled WGS sequence"/>
</dbReference>
<dbReference type="OrthoDB" id="1496068at2"/>
<dbReference type="EMBL" id="VFWZ01000002">
    <property type="protein sequence ID" value="TPN87996.1"/>
    <property type="molecule type" value="Genomic_DNA"/>
</dbReference>
<dbReference type="Pfam" id="PF22322">
    <property type="entry name" value="DUF6973"/>
    <property type="match status" value="1"/>
</dbReference>
<comment type="caution">
    <text evidence="2">The sequence shown here is derived from an EMBL/GenBank/DDBJ whole genome shotgun (WGS) entry which is preliminary data.</text>
</comment>
<protein>
    <recommendedName>
        <fullName evidence="1">DUF6973 domain-containing protein</fullName>
    </recommendedName>
</protein>
<keyword evidence="3" id="KW-1185">Reference proteome</keyword>
<proteinExistence type="predicted"/>
<gene>
    <name evidence="2" type="ORF">FHK87_10515</name>
</gene>
<reference evidence="2 3" key="1">
    <citation type="submission" date="2019-06" db="EMBL/GenBank/DDBJ databases">
        <authorList>
            <person name="Meng X."/>
        </authorList>
    </citation>
    <scope>NUCLEOTIDE SEQUENCE [LARGE SCALE GENOMIC DNA]</scope>
    <source>
        <strain evidence="2 3">M625</strain>
    </source>
</reference>
<sequence>MNIWRVVKGLNLYQLYRLAILAVQNPILVYPTIKVTRRTMLICDDMYGEAHHKNGKANAFRHALWNVLICNAANKIHKNEQKAVLWAKKVTDLHEKLWPNAPLPMAMDLHNNEIGRKYFLKCIKKPEKEVVTFLNEFAANAKLVSDIREIQSHTDNLVYLDEI</sequence>
<evidence type="ECO:0000259" key="1">
    <source>
        <dbReference type="Pfam" id="PF22322"/>
    </source>
</evidence>
<feature type="domain" description="DUF6973" evidence="1">
    <location>
        <begin position="20"/>
        <end position="141"/>
    </location>
</feature>
<organism evidence="2 3">
    <name type="scientific">Aquimarina algicola</name>
    <dbReference type="NCBI Taxonomy" id="2589995"/>
    <lineage>
        <taxon>Bacteria</taxon>
        <taxon>Pseudomonadati</taxon>
        <taxon>Bacteroidota</taxon>
        <taxon>Flavobacteriia</taxon>
        <taxon>Flavobacteriales</taxon>
        <taxon>Flavobacteriaceae</taxon>
        <taxon>Aquimarina</taxon>
    </lineage>
</organism>
<accession>A0A504JAM1</accession>
<evidence type="ECO:0000313" key="3">
    <source>
        <dbReference type="Proteomes" id="UP000315540"/>
    </source>
</evidence>
<dbReference type="AlphaFoldDB" id="A0A504JAM1"/>